<dbReference type="Proteomes" id="UP000516013">
    <property type="component" value="Chromosome"/>
</dbReference>
<sequence length="75" mass="8880">MNSHYSMIIFWSQEDNCYVVHLPDFPFQDIHTHGNTYEEAAKHGQQVIDSYLQLYQENNQPLPQPKNLLKYIQVA</sequence>
<evidence type="ECO:0000313" key="2">
    <source>
        <dbReference type="EMBL" id="QNP29885.1"/>
    </source>
</evidence>
<dbReference type="Pfam" id="PF15919">
    <property type="entry name" value="HicB_lk_antitox"/>
    <property type="match status" value="1"/>
</dbReference>
<organism evidence="2 3">
    <name type="scientific">Cylindrospermopsis curvispora GIHE-G1</name>
    <dbReference type="NCBI Taxonomy" id="2666332"/>
    <lineage>
        <taxon>Bacteria</taxon>
        <taxon>Bacillati</taxon>
        <taxon>Cyanobacteriota</taxon>
        <taxon>Cyanophyceae</taxon>
        <taxon>Nostocales</taxon>
        <taxon>Aphanizomenonaceae</taxon>
        <taxon>Cylindrospermopsis</taxon>
    </lineage>
</organism>
<dbReference type="RefSeq" id="WP_115538828.1">
    <property type="nucleotide sequence ID" value="NZ_CP060822.1"/>
</dbReference>
<dbReference type="PANTHER" id="PTHR34504:SF2">
    <property type="entry name" value="UPF0150 PROTEIN SSL0259"/>
    <property type="match status" value="1"/>
</dbReference>
<dbReference type="EMBL" id="CP060822">
    <property type="protein sequence ID" value="QNP29885.1"/>
    <property type="molecule type" value="Genomic_DNA"/>
</dbReference>
<proteinExistence type="predicted"/>
<dbReference type="AlphaFoldDB" id="A0A7H0F1G9"/>
<dbReference type="InterPro" id="IPR035069">
    <property type="entry name" value="TTHA1013/TTHA0281-like"/>
</dbReference>
<accession>A0A7H0F1G9</accession>
<dbReference type="SUPFAM" id="SSF143100">
    <property type="entry name" value="TTHA1013/TTHA0281-like"/>
    <property type="match status" value="1"/>
</dbReference>
<feature type="domain" description="HicB-like antitoxin of toxin-antitoxin system" evidence="1">
    <location>
        <begin position="8"/>
        <end position="72"/>
    </location>
</feature>
<name>A0A7H0F1G9_9CYAN</name>
<evidence type="ECO:0000259" key="1">
    <source>
        <dbReference type="Pfam" id="PF15919"/>
    </source>
</evidence>
<dbReference type="KEGG" id="ccur:IAR63_01900"/>
<gene>
    <name evidence="2" type="ORF">IAR63_01900</name>
</gene>
<protein>
    <submittedName>
        <fullName evidence="2">Type II toxin-antitoxin system HicB family antitoxin</fullName>
    </submittedName>
</protein>
<dbReference type="Gene3D" id="3.30.160.250">
    <property type="match status" value="1"/>
</dbReference>
<dbReference type="InterPro" id="IPR031807">
    <property type="entry name" value="HicB-like"/>
</dbReference>
<evidence type="ECO:0000313" key="3">
    <source>
        <dbReference type="Proteomes" id="UP000516013"/>
    </source>
</evidence>
<reference evidence="2 3" key="1">
    <citation type="submission" date="2020-08" db="EMBL/GenBank/DDBJ databases">
        <title>Complete genome sequence of Raphidiopsis curvispora isolated from drinking water reservoir in South Korea.</title>
        <authorList>
            <person name="Jeong J."/>
        </authorList>
    </citation>
    <scope>NUCLEOTIDE SEQUENCE [LARGE SCALE GENOMIC DNA]</scope>
    <source>
        <strain evidence="2 3">GIHE-G1</strain>
    </source>
</reference>
<dbReference type="PANTHER" id="PTHR34504">
    <property type="entry name" value="ANTITOXIN HICB"/>
    <property type="match status" value="1"/>
</dbReference>
<dbReference type="InterPro" id="IPR051404">
    <property type="entry name" value="TA_system_antitoxin"/>
</dbReference>
<dbReference type="GeneID" id="92779543"/>
<keyword evidence="3" id="KW-1185">Reference proteome</keyword>